<dbReference type="PANTHER" id="PTHR13471">
    <property type="entry name" value="TETRATRICOPEPTIDE-LIKE HELICAL"/>
    <property type="match status" value="1"/>
</dbReference>
<organism evidence="4 5">
    <name type="scientific">Xenoophorus captivus</name>
    <dbReference type="NCBI Taxonomy" id="1517983"/>
    <lineage>
        <taxon>Eukaryota</taxon>
        <taxon>Metazoa</taxon>
        <taxon>Chordata</taxon>
        <taxon>Craniata</taxon>
        <taxon>Vertebrata</taxon>
        <taxon>Euteleostomi</taxon>
        <taxon>Actinopterygii</taxon>
        <taxon>Neopterygii</taxon>
        <taxon>Teleostei</taxon>
        <taxon>Neoteleostei</taxon>
        <taxon>Acanthomorphata</taxon>
        <taxon>Ovalentaria</taxon>
        <taxon>Atherinomorphae</taxon>
        <taxon>Cyprinodontiformes</taxon>
        <taxon>Goodeidae</taxon>
        <taxon>Xenoophorus</taxon>
    </lineage>
</organism>
<dbReference type="PANTHER" id="PTHR13471:SF0">
    <property type="entry name" value="NUCLEAR EXOSOME REGULATOR NRDE2"/>
    <property type="match status" value="1"/>
</dbReference>
<comment type="caution">
    <text evidence="4">The sequence shown here is derived from an EMBL/GenBank/DDBJ whole genome shotgun (WGS) entry which is preliminary data.</text>
</comment>
<gene>
    <name evidence="4" type="ORF">XENOCAPTIV_029150</name>
</gene>
<evidence type="ECO:0000256" key="3">
    <source>
        <dbReference type="ARBA" id="ARBA00023242"/>
    </source>
</evidence>
<proteinExistence type="inferred from homology"/>
<accession>A0ABV0Q6N5</accession>
<keyword evidence="5" id="KW-1185">Reference proteome</keyword>
<protein>
    <submittedName>
        <fullName evidence="4">Uncharacterized protein</fullName>
    </submittedName>
</protein>
<dbReference type="InterPro" id="IPR013633">
    <property type="entry name" value="NRDE-2"/>
</dbReference>
<evidence type="ECO:0000313" key="4">
    <source>
        <dbReference type="EMBL" id="MEQ2191474.1"/>
    </source>
</evidence>
<dbReference type="EMBL" id="JAHRIN010000828">
    <property type="protein sequence ID" value="MEQ2191474.1"/>
    <property type="molecule type" value="Genomic_DNA"/>
</dbReference>
<evidence type="ECO:0000313" key="5">
    <source>
        <dbReference type="Proteomes" id="UP001434883"/>
    </source>
</evidence>
<dbReference type="Proteomes" id="UP001434883">
    <property type="component" value="Unassembled WGS sequence"/>
</dbReference>
<reference evidence="4 5" key="1">
    <citation type="submission" date="2021-06" db="EMBL/GenBank/DDBJ databases">
        <authorList>
            <person name="Palmer J.M."/>
        </authorList>
    </citation>
    <scope>NUCLEOTIDE SEQUENCE [LARGE SCALE GENOMIC DNA]</scope>
    <source>
        <strain evidence="4 5">XC_2019</strain>
        <tissue evidence="4">Muscle</tissue>
    </source>
</reference>
<name>A0ABV0Q6N5_9TELE</name>
<comment type="similarity">
    <text evidence="2">Belongs to the NRDE2 family.</text>
</comment>
<comment type="subcellular location">
    <subcellularLocation>
        <location evidence="1">Nucleus</location>
    </subcellularLocation>
</comment>
<evidence type="ECO:0000256" key="2">
    <source>
        <dbReference type="ARBA" id="ARBA00009265"/>
    </source>
</evidence>
<evidence type="ECO:0000256" key="1">
    <source>
        <dbReference type="ARBA" id="ARBA00004123"/>
    </source>
</evidence>
<sequence>MLLAADQDDPEEEKLRLRGLVGCYALFQYLTVSIQAANTVYSEARERMEELYRSLTPERQLNRDEATSLPSRTVHRHHVSRLASDCQAIAVQQAALLRYNNNVGVCPLPTLRQMLTSALSAWPSSAPLWSGLYMDAVQLFPEHLQEFVDLMTEKELRLRLPLEELDILLED</sequence>
<keyword evidence="3" id="KW-0539">Nucleus</keyword>